<feature type="transmembrane region" description="Helical" evidence="2">
    <location>
        <begin position="272"/>
        <end position="291"/>
    </location>
</feature>
<feature type="transmembrane region" description="Helical" evidence="2">
    <location>
        <begin position="330"/>
        <end position="350"/>
    </location>
</feature>
<name>A0A8H5LI06_9AGAR</name>
<keyword evidence="5" id="KW-1185">Reference proteome</keyword>
<dbReference type="AlphaFoldDB" id="A0A8H5LI06"/>
<dbReference type="PANTHER" id="PTHR40465:SF1">
    <property type="entry name" value="DUF6534 DOMAIN-CONTAINING PROTEIN"/>
    <property type="match status" value="1"/>
</dbReference>
<feature type="transmembrane region" description="Helical" evidence="2">
    <location>
        <begin position="76"/>
        <end position="98"/>
    </location>
</feature>
<dbReference type="PANTHER" id="PTHR40465">
    <property type="entry name" value="CHROMOSOME 1, WHOLE GENOME SHOTGUN SEQUENCE"/>
    <property type="match status" value="1"/>
</dbReference>
<feature type="domain" description="DUF6534" evidence="3">
    <location>
        <begin position="276"/>
        <end position="362"/>
    </location>
</feature>
<dbReference type="InterPro" id="IPR045339">
    <property type="entry name" value="DUF6534"/>
</dbReference>
<feature type="transmembrane region" description="Helical" evidence="2">
    <location>
        <begin position="40"/>
        <end position="64"/>
    </location>
</feature>
<protein>
    <recommendedName>
        <fullName evidence="3">DUF6534 domain-containing protein</fullName>
    </recommendedName>
</protein>
<dbReference type="EMBL" id="JAACJO010000005">
    <property type="protein sequence ID" value="KAF5358220.1"/>
    <property type="molecule type" value="Genomic_DNA"/>
</dbReference>
<evidence type="ECO:0000313" key="4">
    <source>
        <dbReference type="EMBL" id="KAF5358220.1"/>
    </source>
</evidence>
<feature type="transmembrane region" description="Helical" evidence="2">
    <location>
        <begin position="303"/>
        <end position="324"/>
    </location>
</feature>
<dbReference type="OrthoDB" id="2535105at2759"/>
<evidence type="ECO:0000256" key="2">
    <source>
        <dbReference type="SAM" id="Phobius"/>
    </source>
</evidence>
<organism evidence="4 5">
    <name type="scientific">Leucocoprinus leucothites</name>
    <dbReference type="NCBI Taxonomy" id="201217"/>
    <lineage>
        <taxon>Eukaryota</taxon>
        <taxon>Fungi</taxon>
        <taxon>Dikarya</taxon>
        <taxon>Basidiomycota</taxon>
        <taxon>Agaricomycotina</taxon>
        <taxon>Agaricomycetes</taxon>
        <taxon>Agaricomycetidae</taxon>
        <taxon>Agaricales</taxon>
        <taxon>Agaricineae</taxon>
        <taxon>Agaricaceae</taxon>
        <taxon>Leucocoprinus</taxon>
    </lineage>
</organism>
<proteinExistence type="predicted"/>
<dbReference type="Pfam" id="PF20152">
    <property type="entry name" value="DUF6534"/>
    <property type="match status" value="1"/>
</dbReference>
<sequence>MSASPTIPAAPAGLTNLPGAAPNGPVPVPGVAFPSFDGTLGALFVGSSLAMLLYGTICLQMFIYITGQRGRDDRSWLRFLIIFLFVSVSYKLTSQIFALEITRVINVACTQLIDTVHQAMLTAGMYRFLITDFMNPFALPSGGPGSGEVFIYVKESLPVIIKWLTHSGPFVLGTVNQWCMRCFAMSDILLLAYLDIVECFYGISSKGDHIYPYGDYLRLHMGHYDTHSSHRAQVLLAFFSFGTSIDLAVTGFNHRLLQVNTPDFILAYKLSASSRIVFDVFVSFALTLSLYRSRSGVGRTDHIIKLLILFTVNTNLLTTILSIAELATFLALPSATIYGGIGFLGPKTYFNTVLASLNARDYMQNKLTNENLFSNSQVPDSSTGEGSGPFSLKGFKHKGDPVADEALTFMAAQRSEGVPEESYEMSISRERE</sequence>
<evidence type="ECO:0000256" key="1">
    <source>
        <dbReference type="SAM" id="MobiDB-lite"/>
    </source>
</evidence>
<dbReference type="Proteomes" id="UP000559027">
    <property type="component" value="Unassembled WGS sequence"/>
</dbReference>
<accession>A0A8H5LI06</accession>
<evidence type="ECO:0000259" key="3">
    <source>
        <dbReference type="Pfam" id="PF20152"/>
    </source>
</evidence>
<comment type="caution">
    <text evidence="4">The sequence shown here is derived from an EMBL/GenBank/DDBJ whole genome shotgun (WGS) entry which is preliminary data.</text>
</comment>
<keyword evidence="2" id="KW-1133">Transmembrane helix</keyword>
<gene>
    <name evidence="4" type="ORF">D9756_001814</name>
</gene>
<evidence type="ECO:0000313" key="5">
    <source>
        <dbReference type="Proteomes" id="UP000559027"/>
    </source>
</evidence>
<feature type="compositionally biased region" description="Polar residues" evidence="1">
    <location>
        <begin position="373"/>
        <end position="384"/>
    </location>
</feature>
<feature type="region of interest" description="Disordered" evidence="1">
    <location>
        <begin position="373"/>
        <end position="397"/>
    </location>
</feature>
<reference evidence="4 5" key="1">
    <citation type="journal article" date="2020" name="ISME J.">
        <title>Uncovering the hidden diversity of litter-decomposition mechanisms in mushroom-forming fungi.</title>
        <authorList>
            <person name="Floudas D."/>
            <person name="Bentzer J."/>
            <person name="Ahren D."/>
            <person name="Johansson T."/>
            <person name="Persson P."/>
            <person name="Tunlid A."/>
        </authorList>
    </citation>
    <scope>NUCLEOTIDE SEQUENCE [LARGE SCALE GENOMIC DNA]</scope>
    <source>
        <strain evidence="4 5">CBS 146.42</strain>
    </source>
</reference>
<keyword evidence="2" id="KW-0472">Membrane</keyword>
<keyword evidence="2" id="KW-0812">Transmembrane</keyword>